<dbReference type="InterPro" id="IPR016039">
    <property type="entry name" value="Thiolase-like"/>
</dbReference>
<dbReference type="InterPro" id="IPR020807">
    <property type="entry name" value="PKS_DH"/>
</dbReference>
<dbReference type="InterPro" id="IPR057326">
    <property type="entry name" value="KR_dom"/>
</dbReference>
<dbReference type="InterPro" id="IPR056501">
    <property type="entry name" value="NAD-bd_HRPKS_sdrA"/>
</dbReference>
<dbReference type="Proteomes" id="UP000193689">
    <property type="component" value="Unassembled WGS sequence"/>
</dbReference>
<dbReference type="EMBL" id="MCFJ01000002">
    <property type="protein sequence ID" value="ORY69611.1"/>
    <property type="molecule type" value="Genomic_DNA"/>
</dbReference>
<keyword evidence="6" id="KW-0511">Multifunctional enzyme</keyword>
<dbReference type="STRING" id="1141098.A0A1Y2EDG2"/>
<dbReference type="Pfam" id="PF23114">
    <property type="entry name" value="NAD-bd_HRPKS_sdrA"/>
    <property type="match status" value="1"/>
</dbReference>
<dbReference type="Gene3D" id="3.40.47.10">
    <property type="match status" value="1"/>
</dbReference>
<dbReference type="InterPro" id="IPR020843">
    <property type="entry name" value="ER"/>
</dbReference>
<evidence type="ECO:0000259" key="11">
    <source>
        <dbReference type="PROSITE" id="PS52004"/>
    </source>
</evidence>
<evidence type="ECO:0000256" key="1">
    <source>
        <dbReference type="ARBA" id="ARBA00022450"/>
    </source>
</evidence>
<dbReference type="OrthoDB" id="329835at2759"/>
<dbReference type="InterPro" id="IPR013154">
    <property type="entry name" value="ADH-like_N"/>
</dbReference>
<dbReference type="Pfam" id="PF14765">
    <property type="entry name" value="PS-DH"/>
    <property type="match status" value="1"/>
</dbReference>
<dbReference type="Gene3D" id="3.90.180.10">
    <property type="entry name" value="Medium-chain alcohol dehydrogenases, catalytic domain"/>
    <property type="match status" value="1"/>
</dbReference>
<dbReference type="PANTHER" id="PTHR43775">
    <property type="entry name" value="FATTY ACID SYNTHASE"/>
    <property type="match status" value="1"/>
</dbReference>
<feature type="region of interest" description="N-terminal hotdog fold" evidence="8">
    <location>
        <begin position="992"/>
        <end position="1131"/>
    </location>
</feature>
<dbReference type="SUPFAM" id="SSF51735">
    <property type="entry name" value="NAD(P)-binding Rossmann-fold domains"/>
    <property type="match status" value="2"/>
</dbReference>
<keyword evidence="14" id="KW-1185">Reference proteome</keyword>
<dbReference type="SMART" id="SM00829">
    <property type="entry name" value="PKS_ER"/>
    <property type="match status" value="1"/>
</dbReference>
<evidence type="ECO:0000313" key="14">
    <source>
        <dbReference type="Proteomes" id="UP000193689"/>
    </source>
</evidence>
<dbReference type="PROSITE" id="PS52019">
    <property type="entry name" value="PKS_MFAS_DH"/>
    <property type="match status" value="1"/>
</dbReference>
<organism evidence="13 14">
    <name type="scientific">Pseudomassariella vexata</name>
    <dbReference type="NCBI Taxonomy" id="1141098"/>
    <lineage>
        <taxon>Eukaryota</taxon>
        <taxon>Fungi</taxon>
        <taxon>Dikarya</taxon>
        <taxon>Ascomycota</taxon>
        <taxon>Pezizomycotina</taxon>
        <taxon>Sordariomycetes</taxon>
        <taxon>Xylariomycetidae</taxon>
        <taxon>Amphisphaeriales</taxon>
        <taxon>Pseudomassariaceae</taxon>
        <taxon>Pseudomassariella</taxon>
    </lineage>
</organism>
<dbReference type="InterPro" id="IPR011032">
    <property type="entry name" value="GroES-like_sf"/>
</dbReference>
<dbReference type="InterPro" id="IPR013968">
    <property type="entry name" value="PKS_KR"/>
</dbReference>
<dbReference type="GO" id="GO:0016491">
    <property type="term" value="F:oxidoreductase activity"/>
    <property type="evidence" value="ECO:0007669"/>
    <property type="project" value="UniProtKB-KW"/>
</dbReference>
<dbReference type="Pfam" id="PF08240">
    <property type="entry name" value="ADH_N"/>
    <property type="match status" value="1"/>
</dbReference>
<evidence type="ECO:0000256" key="6">
    <source>
        <dbReference type="ARBA" id="ARBA00023268"/>
    </source>
</evidence>
<dbReference type="InterPro" id="IPR036291">
    <property type="entry name" value="NAD(P)-bd_dom_sf"/>
</dbReference>
<dbReference type="CDD" id="cd05195">
    <property type="entry name" value="enoyl_red"/>
    <property type="match status" value="1"/>
</dbReference>
<dbReference type="InterPro" id="IPR014030">
    <property type="entry name" value="Ketoacyl_synth_N"/>
</dbReference>
<keyword evidence="3" id="KW-0808">Transferase</keyword>
<feature type="domain" description="Ketosynthase family 3 (KS3)" evidence="11">
    <location>
        <begin position="49"/>
        <end position="482"/>
    </location>
</feature>
<dbReference type="GO" id="GO:0030639">
    <property type="term" value="P:polyketide biosynthetic process"/>
    <property type="evidence" value="ECO:0007669"/>
    <property type="project" value="UniProtKB-ARBA"/>
</dbReference>
<dbReference type="Gene3D" id="3.10.129.110">
    <property type="entry name" value="Polyketide synthase dehydratase"/>
    <property type="match status" value="1"/>
</dbReference>
<dbReference type="CDD" id="cd00833">
    <property type="entry name" value="PKS"/>
    <property type="match status" value="1"/>
</dbReference>
<dbReference type="SUPFAM" id="SSF53901">
    <property type="entry name" value="Thiolase-like"/>
    <property type="match status" value="1"/>
</dbReference>
<dbReference type="Gene3D" id="3.40.366.10">
    <property type="entry name" value="Malonyl-Coenzyme A Acyl Carrier Protein, domain 2"/>
    <property type="match status" value="1"/>
</dbReference>
<dbReference type="InterPro" id="IPR014043">
    <property type="entry name" value="Acyl_transferase_dom"/>
</dbReference>
<feature type="domain" description="Carrier" evidence="10">
    <location>
        <begin position="2314"/>
        <end position="2393"/>
    </location>
</feature>
<dbReference type="Pfam" id="PF02801">
    <property type="entry name" value="Ketoacyl-synt_C"/>
    <property type="match status" value="1"/>
</dbReference>
<proteinExistence type="predicted"/>
<dbReference type="SUPFAM" id="SSF47336">
    <property type="entry name" value="ACP-like"/>
    <property type="match status" value="1"/>
</dbReference>
<dbReference type="InterPro" id="IPR049900">
    <property type="entry name" value="PKS_mFAS_DH"/>
</dbReference>
<feature type="region of interest" description="Disordered" evidence="9">
    <location>
        <begin position="1"/>
        <end position="42"/>
    </location>
</feature>
<dbReference type="RefSeq" id="XP_040719561.1">
    <property type="nucleotide sequence ID" value="XM_040857953.1"/>
</dbReference>
<feature type="active site" description="Proton donor; for dehydratase activity" evidence="8">
    <location>
        <position position="1208"/>
    </location>
</feature>
<keyword evidence="1" id="KW-0596">Phosphopantetheine</keyword>
<protein>
    <submittedName>
        <fullName evidence="13">Putative polyketide synthase</fullName>
    </submittedName>
</protein>
<dbReference type="Pfam" id="PF23297">
    <property type="entry name" value="ACP_SdgA_C"/>
    <property type="match status" value="1"/>
</dbReference>
<evidence type="ECO:0000256" key="4">
    <source>
        <dbReference type="ARBA" id="ARBA00022857"/>
    </source>
</evidence>
<dbReference type="Pfam" id="PF21089">
    <property type="entry name" value="PKS_DH_N"/>
    <property type="match status" value="1"/>
</dbReference>
<dbReference type="SMART" id="SM00822">
    <property type="entry name" value="PKS_KR"/>
    <property type="match status" value="1"/>
</dbReference>
<dbReference type="SUPFAM" id="SSF50129">
    <property type="entry name" value="GroES-like"/>
    <property type="match status" value="1"/>
</dbReference>
<evidence type="ECO:0000259" key="10">
    <source>
        <dbReference type="PROSITE" id="PS50075"/>
    </source>
</evidence>
<dbReference type="GO" id="GO:0004312">
    <property type="term" value="F:fatty acid synthase activity"/>
    <property type="evidence" value="ECO:0007669"/>
    <property type="project" value="TreeGrafter"/>
</dbReference>
<dbReference type="Pfam" id="PF00107">
    <property type="entry name" value="ADH_zinc_N"/>
    <property type="match status" value="1"/>
</dbReference>
<evidence type="ECO:0000256" key="5">
    <source>
        <dbReference type="ARBA" id="ARBA00023002"/>
    </source>
</evidence>
<feature type="active site" description="Proton acceptor; for dehydratase activity" evidence="8">
    <location>
        <position position="1024"/>
    </location>
</feature>
<feature type="domain" description="PKS/mFAS DH" evidence="12">
    <location>
        <begin position="992"/>
        <end position="1298"/>
    </location>
</feature>
<feature type="compositionally biased region" description="Polar residues" evidence="9">
    <location>
        <begin position="1"/>
        <end position="16"/>
    </location>
</feature>
<evidence type="ECO:0000256" key="2">
    <source>
        <dbReference type="ARBA" id="ARBA00022553"/>
    </source>
</evidence>
<dbReference type="Pfam" id="PF00109">
    <property type="entry name" value="ketoacyl-synt"/>
    <property type="match status" value="1"/>
</dbReference>
<evidence type="ECO:0000256" key="7">
    <source>
        <dbReference type="ARBA" id="ARBA00023315"/>
    </source>
</evidence>
<dbReference type="Pfam" id="PF00698">
    <property type="entry name" value="Acyl_transf_1"/>
    <property type="match status" value="1"/>
</dbReference>
<dbReference type="SMART" id="SM00826">
    <property type="entry name" value="PKS_DH"/>
    <property type="match status" value="1"/>
</dbReference>
<keyword evidence="7" id="KW-0012">Acyltransferase</keyword>
<dbReference type="PROSITE" id="PS00012">
    <property type="entry name" value="PHOSPHOPANTETHEINE"/>
    <property type="match status" value="1"/>
</dbReference>
<dbReference type="InterPro" id="IPR050091">
    <property type="entry name" value="PKS_NRPS_Biosynth_Enz"/>
</dbReference>
<dbReference type="CDD" id="cd05274">
    <property type="entry name" value="KR_FAS_SDR_x"/>
    <property type="match status" value="1"/>
</dbReference>
<dbReference type="SUPFAM" id="SSF52151">
    <property type="entry name" value="FabD/lysophospholipase-like"/>
    <property type="match status" value="1"/>
</dbReference>
<feature type="region of interest" description="C-terminal hotdog fold" evidence="8">
    <location>
        <begin position="1143"/>
        <end position="1298"/>
    </location>
</feature>
<dbReference type="Gene3D" id="3.40.50.720">
    <property type="entry name" value="NAD(P)-binding Rossmann-like Domain"/>
    <property type="match status" value="2"/>
</dbReference>
<dbReference type="SUPFAM" id="SSF55048">
    <property type="entry name" value="Probable ACP-binding domain of malonyl-CoA ACP transacylase"/>
    <property type="match status" value="1"/>
</dbReference>
<dbReference type="Pfam" id="PF16197">
    <property type="entry name" value="KAsynt_C_assoc"/>
    <property type="match status" value="1"/>
</dbReference>
<keyword evidence="2" id="KW-0597">Phosphoprotein</keyword>
<sequence>MPGLVTSRSASPSSQDDTPDLSRGSSVNGDYPPVSSFPGYAEKPLHDQLEPIAVVGMGCRLPGDVGSPADFWDMMMNKKTGNTPKVPASRFNIDAHYHKNNDRPGSFGVLGGYFLNDDLANFDPGFFGITPIEAMWMDPQQRKLLEVVYEALESGGITLDAISGSRTAVFAASFTADWQQMSFKEHSFRHSLAATGVDPGIISNRISHIFNLNGPSIVCNTACSSSVYALHNACNALRNKEAEAAIVGGVNLIITVDQHMNTAKLGVLSPTSTCHTFDEGADGYGRADAVGAVYLKRLSDAVRDGDPIRGVIRSSAVNSNGKVPAVGITHPNREGQADVIAHAYKRGGDLDPRLTGYFECHGTGTAIGDPLEVHAVSMAMNKDRKPENGDDALWIGAVKTNIGHSEAASGLSALIKGILIVERGIIPPTRGVVTPNPKIKWNDWAVKVVTEPTPFPEHLPVRRVSINSFGYGGTNAHVIVEGAGSMLRERQTYKYCDGAARSSAKSQAPRRALHRRRPFLLPFAAHDKATLKRNIDAHGRVADMYSLLDLSYTLANRRSVLSSKAFTVANHNTLHEAFANVASSFTFAEKKTARTVGFVFTGQGAQWARMGAELIEYCPRFLQSIRVLDMALEELNDGPEWSMEDVLLEPAESSRVNDAEFSQPLCTAIQIALVQLLEFWGIRPVVTVGHSSGEIAAAYAAGLISAREAITVAYYRGKVTRDVDTDGAMMAVGLGAEAVESYLAHSHGKVVVACHNSPASVTLSGDADALRTVQAKLDAKGIFARMVKTNGKAYHSHHMAPVSHKYEKLVRAAKSHLAFDLPTPTTAKMVSTVTNAVVPEMTVLDHAYWSRNLRSPVLFNQAVQTILTSKEFANLDLLIEIGPHSAMDGPIKQIKSELKAEKPEYLSTLLRGTDSAAQLLKLAGNMFLRSYPMDMERVTAAYIEENSSTGKPSSTKGSVIVDLPPYQWNYTRPFWAEARSSREQRLPKFPRHDVLGQVVIGSSLAEPTWRNVLRARDLPWLKDHSLGGEAVFPAAGYFSMAIEAITQLNELSEKPVGKIDSYVLRDVSIKKALVTPDDDDGIEVLFNIRPSVYGEADTKVTWYDFSVSSIDANNVEKEHMAGSISINTRPRGKAAKRKVPQFPQRASGKAWNDALRAVGFDYGPTFQDMDDIRFDGKHYEASCKTNIKQHVDESLGESRYVLHPASVDSTLQLSIAAIYSGRTSAMDCGVVPIQVDEVTIWPPTESQLQDGRASAYAWVDRRGIRAFENSVQMTAEDGEMVMEVINVRTTSYEAAVPQKAEVALQEAPYGEMSWERDFDTLKTDSDVEGLTATDMANLFLFKYPDRNILELGFRHALDILQKNPRASYTIVATSDEEKDAATAAVAEYRNAQVVKLDTDQDVDAQSIEQGSTDMFITTNKTPSAVEILPQLRDILKQGGQAIWDSPAIGTALHKAGFRSFDSVLNNSSGTTMGRNTAPSEHGNEFVPGELNSISLVFRKEACQVAAQIQKHLEASSWEVGVCSLSDCADSLTSEHFIILDDVFEPLLLTVTEHEIMAIKNIANSASSILWITPGGFLDGKQPEYAMVSGLVRAITSEQASLDFRTLDFDLDTVEPTLLAATIGRITREQLIKEESPEREVVLSGVHTYISRLIRAQALNGLFGPLQTTKPMAVSPEDRIAGVIQKGKVVFQEQIVSKDYPVKPGYVEVQVQCSGLTSEGFRVITGADYPTTFSHEIGGIVKEVGPGVTNLKVGDRVVGFHADRFASHQRVPIMLLHKLEAKEDMTTAVSTLMAYAAAVHGLQNLARVRETDTVLVLNGTGTSGAAAVKIAQSSGAVPYVVARTQEEVQFLQSHLGLNAEHIIRPEDDLVSEYIKTLTDGHGADVVFSTGNVSPSDAREAWRSIARFGRFIDGGRKDVLSRKALDTLPVQRSASYMPFDLLDVYETHPDILSALLQKVVSMFREGLIVAPGAMQPTNLADLDQAVSGFSTAFGAAKPVILHDSLETPIIQTLPARMPLRFNPEATYLLVGCLGGLGRSLTSWMMESGARRFTFLSRSGADSASASKLVSDIEAAGAVVDVVRGDATSEADVVRAVQGVAPDHPIKGVVHAAMVLRDGMFHSMTFGNWKTSIEPKVLGAGNLHKVLASTPLDFFIMTSSISGTLGTPGQSNYAAANSYLDMLARHRRSAQLPATSLVLPMVLGVGVVAENNELEESLKRKGMYGIDEEKLLEAFEAAVISQAEERVPDHIVIGFDPSKLRRAISDAAASDSFWLEDARFSHVVHDMKSCEEDNLGGTAAGGQSILATAKAASTPTEAVALLTEHFISKLSRMLLLSPDEFEPDARSIADYGIDSMIGAELRNWIFKEYMMDIPFQQLLAATLTITKFATQVCKNAGISE</sequence>
<evidence type="ECO:0000256" key="8">
    <source>
        <dbReference type="PROSITE-ProRule" id="PRU01363"/>
    </source>
</evidence>
<evidence type="ECO:0000256" key="3">
    <source>
        <dbReference type="ARBA" id="ARBA00022679"/>
    </source>
</evidence>
<dbReference type="InterPro" id="IPR016035">
    <property type="entry name" value="Acyl_Trfase/lysoPLipase"/>
</dbReference>
<dbReference type="InterPro" id="IPR014031">
    <property type="entry name" value="Ketoacyl_synth_C"/>
</dbReference>
<gene>
    <name evidence="13" type="ORF">BCR38DRAFT_405316</name>
</gene>
<dbReference type="GO" id="GO:0006633">
    <property type="term" value="P:fatty acid biosynthetic process"/>
    <property type="evidence" value="ECO:0007669"/>
    <property type="project" value="TreeGrafter"/>
</dbReference>
<dbReference type="SMART" id="SM00825">
    <property type="entry name" value="PKS_KS"/>
    <property type="match status" value="1"/>
</dbReference>
<dbReference type="PANTHER" id="PTHR43775:SF50">
    <property type="entry name" value="HIGHLY REDUCING POLYKETIDE SYNTHASE SRDA"/>
    <property type="match status" value="1"/>
</dbReference>
<dbReference type="Pfam" id="PF08659">
    <property type="entry name" value="KR"/>
    <property type="match status" value="1"/>
</dbReference>
<dbReference type="SMART" id="SM00827">
    <property type="entry name" value="PKS_AT"/>
    <property type="match status" value="1"/>
</dbReference>
<dbReference type="InterPro" id="IPR020841">
    <property type="entry name" value="PKS_Beta-ketoAc_synthase_dom"/>
</dbReference>
<dbReference type="GeneID" id="63774165"/>
<dbReference type="InterPro" id="IPR049551">
    <property type="entry name" value="PKS_DH_C"/>
</dbReference>
<dbReference type="PROSITE" id="PS50075">
    <property type="entry name" value="CARRIER"/>
    <property type="match status" value="1"/>
</dbReference>
<evidence type="ECO:0000259" key="12">
    <source>
        <dbReference type="PROSITE" id="PS52019"/>
    </source>
</evidence>
<dbReference type="PROSITE" id="PS52004">
    <property type="entry name" value="KS3_2"/>
    <property type="match status" value="1"/>
</dbReference>
<keyword evidence="4" id="KW-0521">NADP</keyword>
<dbReference type="InParanoid" id="A0A1Y2EDG2"/>
<dbReference type="InterPro" id="IPR036736">
    <property type="entry name" value="ACP-like_sf"/>
</dbReference>
<keyword evidence="5" id="KW-0560">Oxidoreductase</keyword>
<dbReference type="Gene3D" id="1.10.1200.10">
    <property type="entry name" value="ACP-like"/>
    <property type="match status" value="1"/>
</dbReference>
<dbReference type="InterPro" id="IPR032821">
    <property type="entry name" value="PKS_assoc"/>
</dbReference>
<comment type="caution">
    <text evidence="13">The sequence shown here is derived from an EMBL/GenBank/DDBJ whole genome shotgun (WGS) entry which is preliminary data.</text>
</comment>
<dbReference type="InterPro" id="IPR009081">
    <property type="entry name" value="PP-bd_ACP"/>
</dbReference>
<reference evidence="13 14" key="1">
    <citation type="submission" date="2016-07" db="EMBL/GenBank/DDBJ databases">
        <title>Pervasive Adenine N6-methylation of Active Genes in Fungi.</title>
        <authorList>
            <consortium name="DOE Joint Genome Institute"/>
            <person name="Mondo S.J."/>
            <person name="Dannebaum R.O."/>
            <person name="Kuo R.C."/>
            <person name="Labutti K."/>
            <person name="Haridas S."/>
            <person name="Kuo A."/>
            <person name="Salamov A."/>
            <person name="Ahrendt S.R."/>
            <person name="Lipzen A."/>
            <person name="Sullivan W."/>
            <person name="Andreopoulos W.B."/>
            <person name="Clum A."/>
            <person name="Lindquist E."/>
            <person name="Daum C."/>
            <person name="Ramamoorthy G.K."/>
            <person name="Gryganskyi A."/>
            <person name="Culley D."/>
            <person name="Magnuson J.K."/>
            <person name="James T.Y."/>
            <person name="O'Malley M.A."/>
            <person name="Stajich J.E."/>
            <person name="Spatafora J.W."/>
            <person name="Visel A."/>
            <person name="Grigoriev I.V."/>
        </authorList>
    </citation>
    <scope>NUCLEOTIDE SEQUENCE [LARGE SCALE GENOMIC DNA]</scope>
    <source>
        <strain evidence="13 14">CBS 129021</strain>
    </source>
</reference>
<evidence type="ECO:0000256" key="9">
    <source>
        <dbReference type="SAM" id="MobiDB-lite"/>
    </source>
</evidence>
<evidence type="ECO:0000313" key="13">
    <source>
        <dbReference type="EMBL" id="ORY69611.1"/>
    </source>
</evidence>
<dbReference type="InterPro" id="IPR016036">
    <property type="entry name" value="Malonyl_transacylase_ACP-bd"/>
</dbReference>
<dbReference type="InterPro" id="IPR001227">
    <property type="entry name" value="Ac_transferase_dom_sf"/>
</dbReference>
<dbReference type="InterPro" id="IPR006162">
    <property type="entry name" value="Ppantetheine_attach_site"/>
</dbReference>
<dbReference type="InterPro" id="IPR013149">
    <property type="entry name" value="ADH-like_C"/>
</dbReference>
<accession>A0A1Y2EDG2</accession>
<dbReference type="InterPro" id="IPR042104">
    <property type="entry name" value="PKS_dehydratase_sf"/>
</dbReference>
<name>A0A1Y2EDG2_9PEZI</name>
<dbReference type="InterPro" id="IPR049552">
    <property type="entry name" value="PKS_DH_N"/>
</dbReference>